<organism evidence="2 3">
    <name type="scientific">Cellulomonas fimi</name>
    <dbReference type="NCBI Taxonomy" id="1708"/>
    <lineage>
        <taxon>Bacteria</taxon>
        <taxon>Bacillati</taxon>
        <taxon>Actinomycetota</taxon>
        <taxon>Actinomycetes</taxon>
        <taxon>Micrococcales</taxon>
        <taxon>Cellulomonadaceae</taxon>
        <taxon>Cellulomonas</taxon>
    </lineage>
</organism>
<reference evidence="2 3" key="1">
    <citation type="submission" date="2020-04" db="EMBL/GenBank/DDBJ databases">
        <title>Sequencing and Assembly of C. fimi.</title>
        <authorList>
            <person name="Ramsey A.R."/>
        </authorList>
    </citation>
    <scope>NUCLEOTIDE SEQUENCE [LARGE SCALE GENOMIC DNA]</scope>
    <source>
        <strain evidence="2 3">SB</strain>
    </source>
</reference>
<feature type="region of interest" description="Disordered" evidence="1">
    <location>
        <begin position="1"/>
        <end position="82"/>
    </location>
</feature>
<dbReference type="RefSeq" id="WP_169326017.1">
    <property type="nucleotide sequence ID" value="NZ_JABCJJ010000047.1"/>
</dbReference>
<dbReference type="EMBL" id="JABCJJ010000047">
    <property type="protein sequence ID" value="NMR21649.1"/>
    <property type="molecule type" value="Genomic_DNA"/>
</dbReference>
<protein>
    <submittedName>
        <fullName evidence="2">Uncharacterized protein</fullName>
    </submittedName>
</protein>
<comment type="caution">
    <text evidence="2">The sequence shown here is derived from an EMBL/GenBank/DDBJ whole genome shotgun (WGS) entry which is preliminary data.</text>
</comment>
<gene>
    <name evidence="2" type="ORF">HIR71_15725</name>
</gene>
<sequence>MVSNENIERPVDADREAREVAGLETDAEKIQADGIDQPSRAAGTDVEDDPVDDHTRSGAFDAPDPAGTPDLPDAPTSNPRVV</sequence>
<keyword evidence="3" id="KW-1185">Reference proteome</keyword>
<name>A0A7Y0M1D2_CELFI</name>
<accession>A0A7Y0M1D2</accession>
<evidence type="ECO:0000313" key="2">
    <source>
        <dbReference type="EMBL" id="NMR21649.1"/>
    </source>
</evidence>
<feature type="compositionally biased region" description="Basic and acidic residues" evidence="1">
    <location>
        <begin position="1"/>
        <end position="31"/>
    </location>
</feature>
<proteinExistence type="predicted"/>
<dbReference type="AlphaFoldDB" id="A0A7Y0M1D2"/>
<evidence type="ECO:0000313" key="3">
    <source>
        <dbReference type="Proteomes" id="UP000562124"/>
    </source>
</evidence>
<dbReference type="Proteomes" id="UP000562124">
    <property type="component" value="Unassembled WGS sequence"/>
</dbReference>
<evidence type="ECO:0000256" key="1">
    <source>
        <dbReference type="SAM" id="MobiDB-lite"/>
    </source>
</evidence>